<gene>
    <name evidence="1" type="ORF">COK38_10160</name>
</gene>
<proteinExistence type="predicted"/>
<dbReference type="RefSeq" id="WP_098522606.1">
    <property type="nucleotide sequence ID" value="NZ_NUYJ01000010.1"/>
</dbReference>
<dbReference type="EMBL" id="NVBO01000077">
    <property type="protein sequence ID" value="PFS02032.1"/>
    <property type="molecule type" value="Genomic_DNA"/>
</dbReference>
<protein>
    <submittedName>
        <fullName evidence="1">Uncharacterized protein</fullName>
    </submittedName>
</protein>
<name>A0AA44TEX1_BACCE</name>
<evidence type="ECO:0000313" key="2">
    <source>
        <dbReference type="Proteomes" id="UP000226357"/>
    </source>
</evidence>
<comment type="caution">
    <text evidence="1">The sequence shown here is derived from an EMBL/GenBank/DDBJ whole genome shotgun (WGS) entry which is preliminary data.</text>
</comment>
<accession>A0AA44TEX1</accession>
<evidence type="ECO:0000313" key="1">
    <source>
        <dbReference type="EMBL" id="PFS02032.1"/>
    </source>
</evidence>
<dbReference type="Proteomes" id="UP000226357">
    <property type="component" value="Unassembled WGS sequence"/>
</dbReference>
<dbReference type="AlphaFoldDB" id="A0AA44TEX1"/>
<reference evidence="1 2" key="1">
    <citation type="submission" date="2017-09" db="EMBL/GenBank/DDBJ databases">
        <title>Large-scale bioinformatics analysis of Bacillus genomes uncovers conserved roles of natural products in bacterial physiology.</title>
        <authorList>
            <consortium name="Agbiome Team Llc"/>
            <person name="Bleich R.M."/>
            <person name="Grubbs K.J."/>
            <person name="Santa Maria K.C."/>
            <person name="Allen S.E."/>
            <person name="Farag S."/>
            <person name="Shank E.A."/>
            <person name="Bowers A."/>
        </authorList>
    </citation>
    <scope>NUCLEOTIDE SEQUENCE [LARGE SCALE GENOMIC DNA]</scope>
    <source>
        <strain evidence="1 2">AFS067272</strain>
    </source>
</reference>
<sequence>MLDLSAEVIKKYNITSENILNSCEALEHAACDKCGQEYIILLANHDAPYHERETDKCPCGNMVSFKSRWMEVYFYFQKPKEIY</sequence>
<organism evidence="1 2">
    <name type="scientific">Bacillus cereus</name>
    <dbReference type="NCBI Taxonomy" id="1396"/>
    <lineage>
        <taxon>Bacteria</taxon>
        <taxon>Bacillati</taxon>
        <taxon>Bacillota</taxon>
        <taxon>Bacilli</taxon>
        <taxon>Bacillales</taxon>
        <taxon>Bacillaceae</taxon>
        <taxon>Bacillus</taxon>
        <taxon>Bacillus cereus group</taxon>
    </lineage>
</organism>